<name>A0A444W040_9FLAO</name>
<comment type="caution">
    <text evidence="1">The sequence shown here is derived from an EMBL/GenBank/DDBJ whole genome shotgun (WGS) entry which is preliminary data.</text>
</comment>
<evidence type="ECO:0000313" key="2">
    <source>
        <dbReference type="Proteomes" id="UP000290433"/>
    </source>
</evidence>
<evidence type="ECO:0000313" key="1">
    <source>
        <dbReference type="EMBL" id="RYJ39086.1"/>
    </source>
</evidence>
<dbReference type="AlphaFoldDB" id="A0A444W040"/>
<reference evidence="1 2" key="1">
    <citation type="submission" date="2014-12" db="EMBL/GenBank/DDBJ databases">
        <title>Genome sequence of Flavobacterium anhuiense RCM74.</title>
        <authorList>
            <person name="Kim J.F."/>
            <person name="Song J.Y."/>
            <person name="Kwak M.-J."/>
            <person name="Lee S.-W."/>
        </authorList>
    </citation>
    <scope>NUCLEOTIDE SEQUENCE [LARGE SCALE GENOMIC DNA]</scope>
    <source>
        <strain evidence="1 2">RCM74</strain>
    </source>
</reference>
<dbReference type="EMBL" id="JUIV01000005">
    <property type="protein sequence ID" value="RYJ39086.1"/>
    <property type="molecule type" value="Genomic_DNA"/>
</dbReference>
<organism evidence="1 2">
    <name type="scientific">Flavobacterium anhuiense</name>
    <dbReference type="NCBI Taxonomy" id="459526"/>
    <lineage>
        <taxon>Bacteria</taxon>
        <taxon>Pseudomonadati</taxon>
        <taxon>Bacteroidota</taxon>
        <taxon>Flavobacteriia</taxon>
        <taxon>Flavobacteriales</taxon>
        <taxon>Flavobacteriaceae</taxon>
        <taxon>Flavobacterium</taxon>
    </lineage>
</organism>
<dbReference type="Proteomes" id="UP000290433">
    <property type="component" value="Unassembled WGS sequence"/>
</dbReference>
<gene>
    <name evidence="1" type="ORF">NU08_1924</name>
</gene>
<accession>A0A444W040</accession>
<sequence>MRKKTLCLSAFVAINFPTKCLNLEHYLNRVSEQQKHETRNMKLKK</sequence>
<proteinExistence type="predicted"/>
<protein>
    <submittedName>
        <fullName evidence="1">Uncharacterized protein</fullName>
    </submittedName>
</protein>